<dbReference type="Proteomes" id="UP000095287">
    <property type="component" value="Unplaced"/>
</dbReference>
<feature type="coiled-coil region" evidence="1">
    <location>
        <begin position="183"/>
        <end position="231"/>
    </location>
</feature>
<organism evidence="2 3">
    <name type="scientific">Steinernema glaseri</name>
    <dbReference type="NCBI Taxonomy" id="37863"/>
    <lineage>
        <taxon>Eukaryota</taxon>
        <taxon>Metazoa</taxon>
        <taxon>Ecdysozoa</taxon>
        <taxon>Nematoda</taxon>
        <taxon>Chromadorea</taxon>
        <taxon>Rhabditida</taxon>
        <taxon>Tylenchina</taxon>
        <taxon>Panagrolaimomorpha</taxon>
        <taxon>Strongyloidoidea</taxon>
        <taxon>Steinernematidae</taxon>
        <taxon>Steinernema</taxon>
    </lineage>
</organism>
<keyword evidence="1" id="KW-0175">Coiled coil</keyword>
<evidence type="ECO:0000256" key="1">
    <source>
        <dbReference type="SAM" id="Coils"/>
    </source>
</evidence>
<dbReference type="AlphaFoldDB" id="A0A1I7ZE85"/>
<protein>
    <submittedName>
        <fullName evidence="3">BZIP domain-containing protein</fullName>
    </submittedName>
</protein>
<accession>A0A1I7ZE85</accession>
<evidence type="ECO:0000313" key="2">
    <source>
        <dbReference type="Proteomes" id="UP000095287"/>
    </source>
</evidence>
<evidence type="ECO:0000313" key="3">
    <source>
        <dbReference type="WBParaSite" id="L893_g25657.t1"/>
    </source>
</evidence>
<name>A0A1I7ZE85_9BILA</name>
<reference evidence="3" key="1">
    <citation type="submission" date="2016-11" db="UniProtKB">
        <authorList>
            <consortium name="WormBaseParasite"/>
        </authorList>
    </citation>
    <scope>IDENTIFICATION</scope>
</reference>
<keyword evidence="2" id="KW-1185">Reference proteome</keyword>
<dbReference type="WBParaSite" id="L893_g25657.t1">
    <property type="protein sequence ID" value="L893_g25657.t1"/>
    <property type="gene ID" value="L893_g25657"/>
</dbReference>
<proteinExistence type="predicted"/>
<sequence>MLTTLLEEYQRIVAEADEYLGRHSTSKPEYFYKCMISFAYHCLKHGQCWHDIVCQGMHISSKISDNLNDSEFELSDDDIGIAKVFASEDGSDGRIRSNRGRESFWKWVLSSRALRTKQHMCTGSLVKALQIGQQENNLTVEEKALEDPRRLTVFCADIHRVSLIEMWTRESRQQYLLAKGLQIRKLKKNLAAEKKALQEEIAETRRIDWENEQLEKQISRLKAIIAEQQRRKL</sequence>